<dbReference type="GO" id="GO:0033075">
    <property type="term" value="P:isoquinoline alkaloid biosynthetic process"/>
    <property type="evidence" value="ECO:0007669"/>
    <property type="project" value="UniProtKB-ARBA"/>
</dbReference>
<dbReference type="Pfam" id="PF00067">
    <property type="entry name" value="p450"/>
    <property type="match status" value="1"/>
</dbReference>
<dbReference type="SUPFAM" id="SSF48264">
    <property type="entry name" value="Cytochrome P450"/>
    <property type="match status" value="1"/>
</dbReference>
<name>A0AAD4S0F2_9MAGN</name>
<dbReference type="GO" id="GO:0020037">
    <property type="term" value="F:heme binding"/>
    <property type="evidence" value="ECO:0007669"/>
    <property type="project" value="InterPro"/>
</dbReference>
<evidence type="ECO:0000256" key="8">
    <source>
        <dbReference type="ARBA" id="ARBA00023002"/>
    </source>
</evidence>
<dbReference type="InterPro" id="IPR002403">
    <property type="entry name" value="Cyt_P450_E_grp-IV"/>
</dbReference>
<keyword evidence="6 12" id="KW-0479">Metal-binding</keyword>
<dbReference type="AlphaFoldDB" id="A0AAD4S0F2"/>
<keyword evidence="7" id="KW-1133">Transmembrane helix</keyword>
<proteinExistence type="inferred from homology"/>
<evidence type="ECO:0000256" key="1">
    <source>
        <dbReference type="ARBA" id="ARBA00001971"/>
    </source>
</evidence>
<evidence type="ECO:0000313" key="14">
    <source>
        <dbReference type="EMBL" id="KAI3848723.1"/>
    </source>
</evidence>
<dbReference type="InterPro" id="IPR052306">
    <property type="entry name" value="CYP450_71D"/>
</dbReference>
<dbReference type="InterPro" id="IPR017972">
    <property type="entry name" value="Cyt_P450_CS"/>
</dbReference>
<gene>
    <name evidence="14" type="ORF">MKW98_012434</name>
</gene>
<dbReference type="EMBL" id="JAJJMB010016199">
    <property type="protein sequence ID" value="KAI3848723.1"/>
    <property type="molecule type" value="Genomic_DNA"/>
</dbReference>
<dbReference type="GO" id="GO:0004497">
    <property type="term" value="F:monooxygenase activity"/>
    <property type="evidence" value="ECO:0007669"/>
    <property type="project" value="UniProtKB-KW"/>
</dbReference>
<evidence type="ECO:0000256" key="2">
    <source>
        <dbReference type="ARBA" id="ARBA00004167"/>
    </source>
</evidence>
<comment type="caution">
    <text evidence="14">The sequence shown here is derived from an EMBL/GenBank/DDBJ whole genome shotgun (WGS) entry which is preliminary data.</text>
</comment>
<dbReference type="PRINTS" id="PR00465">
    <property type="entry name" value="EP450IV"/>
</dbReference>
<keyword evidence="15" id="KW-1185">Reference proteome</keyword>
<dbReference type="PANTHER" id="PTHR47953">
    <property type="entry name" value="OS08G0105600 PROTEIN"/>
    <property type="match status" value="1"/>
</dbReference>
<dbReference type="GO" id="GO:0016705">
    <property type="term" value="F:oxidoreductase activity, acting on paired donors, with incorporation or reduction of molecular oxygen"/>
    <property type="evidence" value="ECO:0007669"/>
    <property type="project" value="InterPro"/>
</dbReference>
<evidence type="ECO:0000256" key="5">
    <source>
        <dbReference type="ARBA" id="ARBA00022692"/>
    </source>
</evidence>
<evidence type="ECO:0000256" key="4">
    <source>
        <dbReference type="ARBA" id="ARBA00022617"/>
    </source>
</evidence>
<dbReference type="InterPro" id="IPR036396">
    <property type="entry name" value="Cyt_P450_sf"/>
</dbReference>
<evidence type="ECO:0000256" key="11">
    <source>
        <dbReference type="ARBA" id="ARBA00023136"/>
    </source>
</evidence>
<dbReference type="InterPro" id="IPR001128">
    <property type="entry name" value="Cyt_P450"/>
</dbReference>
<keyword evidence="11" id="KW-0472">Membrane</keyword>
<organism evidence="14 15">
    <name type="scientific">Papaver atlanticum</name>
    <dbReference type="NCBI Taxonomy" id="357466"/>
    <lineage>
        <taxon>Eukaryota</taxon>
        <taxon>Viridiplantae</taxon>
        <taxon>Streptophyta</taxon>
        <taxon>Embryophyta</taxon>
        <taxon>Tracheophyta</taxon>
        <taxon>Spermatophyta</taxon>
        <taxon>Magnoliopsida</taxon>
        <taxon>Ranunculales</taxon>
        <taxon>Papaveraceae</taxon>
        <taxon>Papaveroideae</taxon>
        <taxon>Papaver</taxon>
    </lineage>
</organism>
<evidence type="ECO:0000256" key="10">
    <source>
        <dbReference type="ARBA" id="ARBA00023033"/>
    </source>
</evidence>
<keyword evidence="10 13" id="KW-0503">Monooxygenase</keyword>
<keyword evidence="8 13" id="KW-0560">Oxidoreductase</keyword>
<evidence type="ECO:0000256" key="6">
    <source>
        <dbReference type="ARBA" id="ARBA00022723"/>
    </source>
</evidence>
<dbReference type="GO" id="GO:0016020">
    <property type="term" value="C:membrane"/>
    <property type="evidence" value="ECO:0007669"/>
    <property type="project" value="UniProtKB-SubCell"/>
</dbReference>
<dbReference type="FunFam" id="1.10.630.10:FF:000162">
    <property type="entry name" value="Os06g0641600 protein"/>
    <property type="match status" value="1"/>
</dbReference>
<evidence type="ECO:0000256" key="9">
    <source>
        <dbReference type="ARBA" id="ARBA00023004"/>
    </source>
</evidence>
<evidence type="ECO:0000256" key="12">
    <source>
        <dbReference type="PIRSR" id="PIRSR602403-1"/>
    </source>
</evidence>
<dbReference type="PANTHER" id="PTHR47953:SF19">
    <property type="entry name" value="OS06G0641600 PROTEIN"/>
    <property type="match status" value="1"/>
</dbReference>
<dbReference type="GO" id="GO:0005506">
    <property type="term" value="F:iron ion binding"/>
    <property type="evidence" value="ECO:0007669"/>
    <property type="project" value="InterPro"/>
</dbReference>
<protein>
    <recommendedName>
        <fullName evidence="16">Cytochrome P450</fullName>
    </recommendedName>
</protein>
<keyword evidence="5" id="KW-0812">Transmembrane</keyword>
<dbReference type="Proteomes" id="UP001202328">
    <property type="component" value="Unassembled WGS sequence"/>
</dbReference>
<evidence type="ECO:0000256" key="13">
    <source>
        <dbReference type="RuleBase" id="RU000461"/>
    </source>
</evidence>
<dbReference type="PROSITE" id="PS00086">
    <property type="entry name" value="CYTOCHROME_P450"/>
    <property type="match status" value="1"/>
</dbReference>
<sequence length="303" mass="34728">MHEIVKLAGGFDICDMFPSVKFLRLVSSTKHKLEKSDQEISNIINNIIMDHRENRTSETKMAHELEEDLVDALIRVQENNEFEPAIGTENIKSIIMDIFAAGTDTSSTVLEWAMSELMKNPRVMEKVQAEVRQVFNGKKQIDEVELHKLEYLNLVVKETLRLHPAGPLLLPRECREKCEINGYEIPKKAKVIVNAWEIARNSDYWSDADKFQPERFSSGSVDYRGTNFEYIPFGAGRRMCPGISFGIANIELPLAQLLYHFDWKLPDGIRPENLDMSETFGSTVRRRNDLYLIPIPCSSVHVL</sequence>
<keyword evidence="4 12" id="KW-0349">Heme</keyword>
<evidence type="ECO:0000256" key="7">
    <source>
        <dbReference type="ARBA" id="ARBA00022989"/>
    </source>
</evidence>
<dbReference type="Gene3D" id="1.10.630.10">
    <property type="entry name" value="Cytochrome P450"/>
    <property type="match status" value="1"/>
</dbReference>
<comment type="cofactor">
    <cofactor evidence="1 12">
        <name>heme</name>
        <dbReference type="ChEBI" id="CHEBI:30413"/>
    </cofactor>
</comment>
<comment type="similarity">
    <text evidence="3 13">Belongs to the cytochrome P450 family.</text>
</comment>
<evidence type="ECO:0008006" key="16">
    <source>
        <dbReference type="Google" id="ProtNLM"/>
    </source>
</evidence>
<keyword evidence="9 12" id="KW-0408">Iron</keyword>
<evidence type="ECO:0000313" key="15">
    <source>
        <dbReference type="Proteomes" id="UP001202328"/>
    </source>
</evidence>
<comment type="subcellular location">
    <subcellularLocation>
        <location evidence="2">Membrane</location>
        <topology evidence="2">Single-pass membrane protein</topology>
    </subcellularLocation>
</comment>
<accession>A0AAD4S0F2</accession>
<evidence type="ECO:0000256" key="3">
    <source>
        <dbReference type="ARBA" id="ARBA00010617"/>
    </source>
</evidence>
<reference evidence="14" key="1">
    <citation type="submission" date="2022-04" db="EMBL/GenBank/DDBJ databases">
        <title>A functionally conserved STORR gene fusion in Papaver species that diverged 16.8 million years ago.</title>
        <authorList>
            <person name="Catania T."/>
        </authorList>
    </citation>
    <scope>NUCLEOTIDE SEQUENCE</scope>
    <source>
        <strain evidence="14">S-188037</strain>
    </source>
</reference>
<dbReference type="PRINTS" id="PR00385">
    <property type="entry name" value="P450"/>
</dbReference>
<feature type="binding site" description="axial binding residue" evidence="12">
    <location>
        <position position="240"/>
    </location>
    <ligand>
        <name>heme</name>
        <dbReference type="ChEBI" id="CHEBI:30413"/>
    </ligand>
    <ligandPart>
        <name>Fe</name>
        <dbReference type="ChEBI" id="CHEBI:18248"/>
    </ligandPart>
</feature>